<name>A0A398CDJ9_9BACL</name>
<dbReference type="EMBL" id="QXJM01000053">
    <property type="protein sequence ID" value="RIE00505.1"/>
    <property type="molecule type" value="Genomic_DNA"/>
</dbReference>
<reference evidence="2 3" key="1">
    <citation type="submission" date="2018-09" db="EMBL/GenBank/DDBJ databases">
        <title>Cohnella cavernae sp. nov., isolated from a karst cave.</title>
        <authorList>
            <person name="Zhu H."/>
        </authorList>
    </citation>
    <scope>NUCLEOTIDE SEQUENCE [LARGE SCALE GENOMIC DNA]</scope>
    <source>
        <strain evidence="2 3">K2E09-144</strain>
    </source>
</reference>
<protein>
    <submittedName>
        <fullName evidence="2">Uncharacterized protein</fullName>
    </submittedName>
</protein>
<proteinExistence type="predicted"/>
<feature type="region of interest" description="Disordered" evidence="1">
    <location>
        <begin position="56"/>
        <end position="78"/>
    </location>
</feature>
<evidence type="ECO:0000313" key="2">
    <source>
        <dbReference type="EMBL" id="RIE00505.1"/>
    </source>
</evidence>
<gene>
    <name evidence="2" type="ORF">D3H35_28085</name>
</gene>
<accession>A0A398CDJ9</accession>
<dbReference type="AlphaFoldDB" id="A0A398CDJ9"/>
<evidence type="ECO:0000256" key="1">
    <source>
        <dbReference type="SAM" id="MobiDB-lite"/>
    </source>
</evidence>
<organism evidence="2 3">
    <name type="scientific">Cohnella faecalis</name>
    <dbReference type="NCBI Taxonomy" id="2315694"/>
    <lineage>
        <taxon>Bacteria</taxon>
        <taxon>Bacillati</taxon>
        <taxon>Bacillota</taxon>
        <taxon>Bacilli</taxon>
        <taxon>Bacillales</taxon>
        <taxon>Paenibacillaceae</taxon>
        <taxon>Cohnella</taxon>
    </lineage>
</organism>
<sequence>MEWKGKARGRRKKYAHYRLYSRRIILILFIAATLRDAEKGEKSAMAIKELPVNPDTAAELAVPPPPTNEQRLPSHRLA</sequence>
<comment type="caution">
    <text evidence="2">The sequence shown here is derived from an EMBL/GenBank/DDBJ whole genome shotgun (WGS) entry which is preliminary data.</text>
</comment>
<dbReference type="Proteomes" id="UP000266340">
    <property type="component" value="Unassembled WGS sequence"/>
</dbReference>
<keyword evidence="3" id="KW-1185">Reference proteome</keyword>
<evidence type="ECO:0000313" key="3">
    <source>
        <dbReference type="Proteomes" id="UP000266340"/>
    </source>
</evidence>